<dbReference type="InterPro" id="IPR048813">
    <property type="entry name" value="GP7-like"/>
</dbReference>
<accession>A0A0F9QNN6</accession>
<proteinExistence type="predicted"/>
<organism evidence="1">
    <name type="scientific">marine sediment metagenome</name>
    <dbReference type="NCBI Taxonomy" id="412755"/>
    <lineage>
        <taxon>unclassified sequences</taxon>
        <taxon>metagenomes</taxon>
        <taxon>ecological metagenomes</taxon>
    </lineage>
</organism>
<sequence>MTEFNVNKQFTLLDRAARSIDGKRILPIISVMSKKVSDFLDDIPFIEANRGLQHQLIRDVGMASSTRRRFYGKVVSTHRPSQTSFEPIALLERRSEVDEDHIDTLENPTQERQNQDIGHMEKLGEDLANAFFHDDPADGSEFIHGLEPRLNKLNQTLKNTYDGGGSGGDTTSIYIVEWNTRDGAMGLFPPNWMKNTRFGIAARNKGKERVGDTEATGYYYAYVTQFKAWLGLAVGNERKIARITNLEATIGATNSFESNGDALLIEALNLGRFDKARTRIYMNETMKTQVDIVAQRKSNVNLRIEMAFGKPVETIHGVPLRVVDNTIIINTETVVTA</sequence>
<evidence type="ECO:0008006" key="2">
    <source>
        <dbReference type="Google" id="ProtNLM"/>
    </source>
</evidence>
<dbReference type="NCBIfam" id="NF045672">
    <property type="entry name" value="MCP_gp7_epsi_15"/>
    <property type="match status" value="1"/>
</dbReference>
<protein>
    <recommendedName>
        <fullName evidence="2">Major capsid protein</fullName>
    </recommendedName>
</protein>
<dbReference type="Pfam" id="PF20911">
    <property type="entry name" value="GP7"/>
    <property type="match status" value="1"/>
</dbReference>
<dbReference type="AlphaFoldDB" id="A0A0F9QNN6"/>
<comment type="caution">
    <text evidence="1">The sequence shown here is derived from an EMBL/GenBank/DDBJ whole genome shotgun (WGS) entry which is preliminary data.</text>
</comment>
<gene>
    <name evidence="1" type="ORF">LCGC14_1072530</name>
</gene>
<dbReference type="EMBL" id="LAZR01004631">
    <property type="protein sequence ID" value="KKN06908.1"/>
    <property type="molecule type" value="Genomic_DNA"/>
</dbReference>
<reference evidence="1" key="1">
    <citation type="journal article" date="2015" name="Nature">
        <title>Complex archaea that bridge the gap between prokaryotes and eukaryotes.</title>
        <authorList>
            <person name="Spang A."/>
            <person name="Saw J.H."/>
            <person name="Jorgensen S.L."/>
            <person name="Zaremba-Niedzwiedzka K."/>
            <person name="Martijn J."/>
            <person name="Lind A.E."/>
            <person name="van Eijk R."/>
            <person name="Schleper C."/>
            <person name="Guy L."/>
            <person name="Ettema T.J."/>
        </authorList>
    </citation>
    <scope>NUCLEOTIDE SEQUENCE</scope>
</reference>
<name>A0A0F9QNN6_9ZZZZ</name>
<evidence type="ECO:0000313" key="1">
    <source>
        <dbReference type="EMBL" id="KKN06908.1"/>
    </source>
</evidence>